<keyword evidence="1" id="KW-0812">Transmembrane</keyword>
<keyword evidence="1" id="KW-1133">Transmembrane helix</keyword>
<feature type="transmembrane region" description="Helical" evidence="1">
    <location>
        <begin position="20"/>
        <end position="37"/>
    </location>
</feature>
<gene>
    <name evidence="2" type="ORF">GYMLUDRAFT_825532</name>
</gene>
<dbReference type="EMBL" id="KN834800">
    <property type="protein sequence ID" value="KIK56144.1"/>
    <property type="molecule type" value="Genomic_DNA"/>
</dbReference>
<evidence type="ECO:0000313" key="2">
    <source>
        <dbReference type="EMBL" id="KIK56144.1"/>
    </source>
</evidence>
<organism evidence="2 3">
    <name type="scientific">Collybiopsis luxurians FD-317 M1</name>
    <dbReference type="NCBI Taxonomy" id="944289"/>
    <lineage>
        <taxon>Eukaryota</taxon>
        <taxon>Fungi</taxon>
        <taxon>Dikarya</taxon>
        <taxon>Basidiomycota</taxon>
        <taxon>Agaricomycotina</taxon>
        <taxon>Agaricomycetes</taxon>
        <taxon>Agaricomycetidae</taxon>
        <taxon>Agaricales</taxon>
        <taxon>Marasmiineae</taxon>
        <taxon>Omphalotaceae</taxon>
        <taxon>Collybiopsis</taxon>
        <taxon>Collybiopsis luxurians</taxon>
    </lineage>
</organism>
<keyword evidence="1" id="KW-0472">Membrane</keyword>
<dbReference type="Proteomes" id="UP000053593">
    <property type="component" value="Unassembled WGS sequence"/>
</dbReference>
<accession>A0A0D0C1B7</accession>
<sequence>MIDMQRRVKRFISQREPDRTYSNVLCCYLLFVIYPQMNKTMYDVLPSFEYTIQFFSVRIG</sequence>
<reference evidence="2 3" key="1">
    <citation type="submission" date="2014-04" db="EMBL/GenBank/DDBJ databases">
        <title>Evolutionary Origins and Diversification of the Mycorrhizal Mutualists.</title>
        <authorList>
            <consortium name="DOE Joint Genome Institute"/>
            <consortium name="Mycorrhizal Genomics Consortium"/>
            <person name="Kohler A."/>
            <person name="Kuo A."/>
            <person name="Nagy L.G."/>
            <person name="Floudas D."/>
            <person name="Copeland A."/>
            <person name="Barry K.W."/>
            <person name="Cichocki N."/>
            <person name="Veneault-Fourrey C."/>
            <person name="LaButti K."/>
            <person name="Lindquist E.A."/>
            <person name="Lipzen A."/>
            <person name="Lundell T."/>
            <person name="Morin E."/>
            <person name="Murat C."/>
            <person name="Riley R."/>
            <person name="Ohm R."/>
            <person name="Sun H."/>
            <person name="Tunlid A."/>
            <person name="Henrissat B."/>
            <person name="Grigoriev I.V."/>
            <person name="Hibbett D.S."/>
            <person name="Martin F."/>
        </authorList>
    </citation>
    <scope>NUCLEOTIDE SEQUENCE [LARGE SCALE GENOMIC DNA]</scope>
    <source>
        <strain evidence="2 3">FD-317 M1</strain>
    </source>
</reference>
<evidence type="ECO:0000313" key="3">
    <source>
        <dbReference type="Proteomes" id="UP000053593"/>
    </source>
</evidence>
<proteinExistence type="predicted"/>
<dbReference type="AlphaFoldDB" id="A0A0D0C1B7"/>
<protein>
    <submittedName>
        <fullName evidence="2">Uncharacterized protein</fullName>
    </submittedName>
</protein>
<evidence type="ECO:0000256" key="1">
    <source>
        <dbReference type="SAM" id="Phobius"/>
    </source>
</evidence>
<dbReference type="HOGENOM" id="CLU_2941973_0_0_1"/>
<name>A0A0D0C1B7_9AGAR</name>
<keyword evidence="3" id="KW-1185">Reference proteome</keyword>